<evidence type="ECO:0000313" key="1">
    <source>
        <dbReference type="EMBL" id="KAG1897743.1"/>
    </source>
</evidence>
<dbReference type="EMBL" id="JABBWK010000044">
    <property type="protein sequence ID" value="KAG1897743.1"/>
    <property type="molecule type" value="Genomic_DNA"/>
</dbReference>
<dbReference type="RefSeq" id="XP_041223319.1">
    <property type="nucleotide sequence ID" value="XM_041372116.1"/>
</dbReference>
<sequence length="83" mass="9710">MFFLYNTVGFVSLTTSFARLMLLVWTTENDRLSSSFASAGSRKERRRCNHCQSMMTNSRTKMFLMQLPCLLQAFSTDKLIRER</sequence>
<dbReference type="GeneID" id="64666414"/>
<gene>
    <name evidence="1" type="ORF">F5891DRAFT_515937</name>
</gene>
<name>A0AAD4E0Z5_9AGAM</name>
<evidence type="ECO:0000313" key="2">
    <source>
        <dbReference type="Proteomes" id="UP001195769"/>
    </source>
</evidence>
<dbReference type="Proteomes" id="UP001195769">
    <property type="component" value="Unassembled WGS sequence"/>
</dbReference>
<proteinExistence type="predicted"/>
<comment type="caution">
    <text evidence="1">The sequence shown here is derived from an EMBL/GenBank/DDBJ whole genome shotgun (WGS) entry which is preliminary data.</text>
</comment>
<dbReference type="AlphaFoldDB" id="A0AAD4E0Z5"/>
<organism evidence="1 2">
    <name type="scientific">Suillus fuscotomentosus</name>
    <dbReference type="NCBI Taxonomy" id="1912939"/>
    <lineage>
        <taxon>Eukaryota</taxon>
        <taxon>Fungi</taxon>
        <taxon>Dikarya</taxon>
        <taxon>Basidiomycota</taxon>
        <taxon>Agaricomycotina</taxon>
        <taxon>Agaricomycetes</taxon>
        <taxon>Agaricomycetidae</taxon>
        <taxon>Boletales</taxon>
        <taxon>Suillineae</taxon>
        <taxon>Suillaceae</taxon>
        <taxon>Suillus</taxon>
    </lineage>
</organism>
<protein>
    <submittedName>
        <fullName evidence="1">Uncharacterized protein</fullName>
    </submittedName>
</protein>
<keyword evidence="2" id="KW-1185">Reference proteome</keyword>
<reference evidence="1" key="1">
    <citation type="journal article" date="2020" name="New Phytol.">
        <title>Comparative genomics reveals dynamic genome evolution in host specialist ectomycorrhizal fungi.</title>
        <authorList>
            <person name="Lofgren L.A."/>
            <person name="Nguyen N.H."/>
            <person name="Vilgalys R."/>
            <person name="Ruytinx J."/>
            <person name="Liao H.L."/>
            <person name="Branco S."/>
            <person name="Kuo A."/>
            <person name="LaButti K."/>
            <person name="Lipzen A."/>
            <person name="Andreopoulos W."/>
            <person name="Pangilinan J."/>
            <person name="Riley R."/>
            <person name="Hundley H."/>
            <person name="Na H."/>
            <person name="Barry K."/>
            <person name="Grigoriev I.V."/>
            <person name="Stajich J.E."/>
            <person name="Kennedy P.G."/>
        </authorList>
    </citation>
    <scope>NUCLEOTIDE SEQUENCE</scope>
    <source>
        <strain evidence="1">FC203</strain>
    </source>
</reference>
<accession>A0AAD4E0Z5</accession>